<dbReference type="Pfam" id="PF00646">
    <property type="entry name" value="F-box"/>
    <property type="match status" value="2"/>
</dbReference>
<feature type="domain" description="F-box" evidence="1">
    <location>
        <begin position="98"/>
        <end position="138"/>
    </location>
</feature>
<dbReference type="eggNOG" id="ENOG502QWF7">
    <property type="taxonomic scope" value="Eukaryota"/>
</dbReference>
<evidence type="ECO:0000313" key="3">
    <source>
        <dbReference type="Proteomes" id="UP000032180"/>
    </source>
</evidence>
<reference evidence="3" key="2">
    <citation type="submission" date="2013-12" db="EMBL/GenBank/DDBJ databases">
        <authorList>
            <person name="Yu Y."/>
            <person name="Lee S."/>
            <person name="de Baynast K."/>
            <person name="Wissotski M."/>
            <person name="Liu L."/>
            <person name="Talag J."/>
            <person name="Goicoechea J."/>
            <person name="Angelova A."/>
            <person name="Jetty R."/>
            <person name="Kudrna D."/>
            <person name="Golser W."/>
            <person name="Rivera L."/>
            <person name="Zhang J."/>
            <person name="Wing R."/>
        </authorList>
    </citation>
    <scope>NUCLEOTIDE SEQUENCE</scope>
</reference>
<evidence type="ECO:0000313" key="2">
    <source>
        <dbReference type="EnsemblPlants" id="LPERR07G06630.1"/>
    </source>
</evidence>
<organism evidence="2 3">
    <name type="scientific">Leersia perrieri</name>
    <dbReference type="NCBI Taxonomy" id="77586"/>
    <lineage>
        <taxon>Eukaryota</taxon>
        <taxon>Viridiplantae</taxon>
        <taxon>Streptophyta</taxon>
        <taxon>Embryophyta</taxon>
        <taxon>Tracheophyta</taxon>
        <taxon>Spermatophyta</taxon>
        <taxon>Magnoliopsida</taxon>
        <taxon>Liliopsida</taxon>
        <taxon>Poales</taxon>
        <taxon>Poaceae</taxon>
        <taxon>BOP clade</taxon>
        <taxon>Oryzoideae</taxon>
        <taxon>Oryzeae</taxon>
        <taxon>Oryzinae</taxon>
        <taxon>Leersia</taxon>
    </lineage>
</organism>
<sequence length="1018" mass="112412">MDAAVDEISEAYGELLAAAVAVVEARSLSGGENTAATMEAIEALRQREEQFRAACDHGDERLDRIRSRILAGDEVLDEAATVDGGGGDGDGEDHLSSLPDDVLRLILLCLPSAAAAARTCLISRRWRNLWSTLPELQFPGVTDLARVRAALLLHTAPVLHNLDNRTPHEIAAVLDVAAPRLAGGLWFHTSVISATPSHRIDAHCYESSLSAELKAIRSKSLLQVYLFEMGELQQLTIVAPMLRELSVSGCFNVVAPIADISAHVLEELQWIDYFSFSSVRLGVLPLPRLQRLAAFGDVYGLSTADPHLRSLSLLQRCKAAHEVHITLIYPPWTVMDDYKLLVEAVNTLPDMEILSLKLVAVGHAFGPCVFHLLRMSSGIIELNLELDCVKDGRVVCPSSCICYKKRDWETSNIRLNLLQKIVINNLSASKRQIFFVKQLLRWAPLLKTITVTFHPSARVSEEVCKELLRFSAPRICMEIYLHRNGAKERYSGTMDAAVDEMRKSYGELVAAVAAVVEARGQSGGENTAAMVAATEALKQRVELFRVACDHGEERLDWIRNLIFVDGKTAASFYSSTSSRFGARAPSDEDLFSALSDEVLRRILLSLPSAAAAARTSLISRRWRSLWYTLPELRFLDVADLARVSAALRLHAAAPVLHNLHIDSSDLAAHKFAAVLDMAAPRLAGGLRFDMASTAVSAEIGGDLELEIPCFPKATQIELRFGYLRIRLPSFAVFGKLTVLRLCDVLFNSQYNLGEAVSSDRCPSLQVLNLHRAKGLSNLAIRSESLLVADLSHLGGLQQLTIVAPRLTDLGVSRCFNVVSPVADISTPLLEALRWIDYFSWSSVRFSVMKRLRRLKVCGLVYGVPTTDPLTRSLQLLERYTAVPDVHLSLFYPCVTIDDNCNYVVQAVHTLSSVKILSLKLDGIVPCFSGCICYKPPDWETMDICLNLLQKVEINNLSGAEVEIFFVERLLIWAPVLKMITLTFDPSVRVGKEVCKKLLSLSTAAICMEMALRRSIDHQ</sequence>
<proteinExistence type="predicted"/>
<dbReference type="EnsemblPlants" id="LPERR07G06630.1">
    <property type="protein sequence ID" value="LPERR07G06630.1"/>
    <property type="gene ID" value="LPERR07G06630"/>
</dbReference>
<name>A0A0D9WWY4_9ORYZ</name>
<dbReference type="STRING" id="77586.A0A0D9WWY4"/>
<dbReference type="PANTHER" id="PTHR34709">
    <property type="entry name" value="OS10G0396666 PROTEIN"/>
    <property type="match status" value="1"/>
</dbReference>
<accession>A0A0D9WWY4</accession>
<dbReference type="Gene3D" id="3.80.10.10">
    <property type="entry name" value="Ribonuclease Inhibitor"/>
    <property type="match status" value="1"/>
</dbReference>
<feature type="domain" description="F-box" evidence="1">
    <location>
        <begin position="594"/>
        <end position="635"/>
    </location>
</feature>
<evidence type="ECO:0000259" key="1">
    <source>
        <dbReference type="SMART" id="SM00256"/>
    </source>
</evidence>
<reference evidence="2 3" key="1">
    <citation type="submission" date="2012-08" db="EMBL/GenBank/DDBJ databases">
        <title>Oryza genome evolution.</title>
        <authorList>
            <person name="Wing R.A."/>
        </authorList>
    </citation>
    <scope>NUCLEOTIDE SEQUENCE</scope>
</reference>
<dbReference type="InterPro" id="IPR001810">
    <property type="entry name" value="F-box_dom"/>
</dbReference>
<dbReference type="AlphaFoldDB" id="A0A0D9WWY4"/>
<dbReference type="SMART" id="SM00256">
    <property type="entry name" value="FBOX"/>
    <property type="match status" value="2"/>
</dbReference>
<dbReference type="PANTHER" id="PTHR34709:SF61">
    <property type="entry name" value="OS07G0229100 PROTEIN"/>
    <property type="match status" value="1"/>
</dbReference>
<dbReference type="InterPro" id="IPR055312">
    <property type="entry name" value="FBL15-like"/>
</dbReference>
<dbReference type="InterPro" id="IPR032675">
    <property type="entry name" value="LRR_dom_sf"/>
</dbReference>
<dbReference type="SUPFAM" id="SSF81383">
    <property type="entry name" value="F-box domain"/>
    <property type="match status" value="2"/>
</dbReference>
<keyword evidence="3" id="KW-1185">Reference proteome</keyword>
<dbReference type="SUPFAM" id="SSF52047">
    <property type="entry name" value="RNI-like"/>
    <property type="match status" value="1"/>
</dbReference>
<dbReference type="InterPro" id="IPR036047">
    <property type="entry name" value="F-box-like_dom_sf"/>
</dbReference>
<protein>
    <recommendedName>
        <fullName evidence="1">F-box domain-containing protein</fullName>
    </recommendedName>
</protein>
<reference evidence="2" key="3">
    <citation type="submission" date="2015-04" db="UniProtKB">
        <authorList>
            <consortium name="EnsemblPlants"/>
        </authorList>
    </citation>
    <scope>IDENTIFICATION</scope>
</reference>
<dbReference type="Proteomes" id="UP000032180">
    <property type="component" value="Chromosome 7"/>
</dbReference>
<dbReference type="Gramene" id="LPERR07G06630.1">
    <property type="protein sequence ID" value="LPERR07G06630.1"/>
    <property type="gene ID" value="LPERR07G06630"/>
</dbReference>
<dbReference type="HOGENOM" id="CLU_001629_0_0_1"/>